<keyword evidence="1" id="KW-1133">Transmembrane helix</keyword>
<sequence>MLAVRALHVLGMAFVLGGATLTWWLFRQVGDVAASESAGGTATAGGTADALPVAAAYERGFWAAMGVLVMTGVGNLGSLAPFVPAAGTEWGTVFAAKLALVLAVLALSLVRTLAVARFRRAERGAAAGSNLDTRSLELGYGATALSLAVLVVLAEVLAHG</sequence>
<feature type="transmembrane region" description="Helical" evidence="1">
    <location>
        <begin position="61"/>
        <end position="86"/>
    </location>
</feature>
<feature type="domain" description="Copper resistance protein D" evidence="2">
    <location>
        <begin position="55"/>
        <end position="151"/>
    </location>
</feature>
<dbReference type="AlphaFoldDB" id="A0A8U0HT99"/>
<evidence type="ECO:0000256" key="1">
    <source>
        <dbReference type="SAM" id="Phobius"/>
    </source>
</evidence>
<organism evidence="3 4">
    <name type="scientific">Halorussus limi</name>
    <dbReference type="NCBI Taxonomy" id="2938695"/>
    <lineage>
        <taxon>Archaea</taxon>
        <taxon>Methanobacteriati</taxon>
        <taxon>Methanobacteriota</taxon>
        <taxon>Stenosarchaea group</taxon>
        <taxon>Halobacteria</taxon>
        <taxon>Halobacteriales</taxon>
        <taxon>Haladaptataceae</taxon>
        <taxon>Halorussus</taxon>
    </lineage>
</organism>
<name>A0A8U0HT99_9EURY</name>
<dbReference type="KEGG" id="halx:M0R89_16400"/>
<dbReference type="RefSeq" id="WP_248650155.1">
    <property type="nucleotide sequence ID" value="NZ_CP096659.1"/>
</dbReference>
<feature type="transmembrane region" description="Helical" evidence="1">
    <location>
        <begin position="7"/>
        <end position="26"/>
    </location>
</feature>
<protein>
    <recommendedName>
        <fullName evidence="2">Copper resistance protein D domain-containing protein</fullName>
    </recommendedName>
</protein>
<keyword evidence="1" id="KW-0812">Transmembrane</keyword>
<reference evidence="3 4" key="1">
    <citation type="submission" date="2022-04" db="EMBL/GenBank/DDBJ databases">
        <title>Diverse halophilic archaea isolated from saline environments.</title>
        <authorList>
            <person name="Cui H.-L."/>
        </authorList>
    </citation>
    <scope>NUCLEOTIDE SEQUENCE [LARGE SCALE GENOMIC DNA]</scope>
    <source>
        <strain evidence="3 4">XZYJT49</strain>
    </source>
</reference>
<feature type="transmembrane region" description="Helical" evidence="1">
    <location>
        <begin position="138"/>
        <end position="158"/>
    </location>
</feature>
<feature type="transmembrane region" description="Helical" evidence="1">
    <location>
        <begin position="98"/>
        <end position="118"/>
    </location>
</feature>
<dbReference type="GO" id="GO:0016020">
    <property type="term" value="C:membrane"/>
    <property type="evidence" value="ECO:0007669"/>
    <property type="project" value="InterPro"/>
</dbReference>
<dbReference type="Pfam" id="PF05425">
    <property type="entry name" value="CopD"/>
    <property type="match status" value="1"/>
</dbReference>
<keyword evidence="4" id="KW-1185">Reference proteome</keyword>
<keyword evidence="1" id="KW-0472">Membrane</keyword>
<gene>
    <name evidence="3" type="ORF">M0R89_16400</name>
</gene>
<accession>A0A8U0HT99</accession>
<dbReference type="GeneID" id="72186813"/>
<evidence type="ECO:0000259" key="2">
    <source>
        <dbReference type="Pfam" id="PF05425"/>
    </source>
</evidence>
<dbReference type="InterPro" id="IPR008457">
    <property type="entry name" value="Cu-R_CopD_dom"/>
</dbReference>
<proteinExistence type="predicted"/>
<evidence type="ECO:0000313" key="3">
    <source>
        <dbReference type="EMBL" id="UPV74107.1"/>
    </source>
</evidence>
<dbReference type="EMBL" id="CP096659">
    <property type="protein sequence ID" value="UPV74107.1"/>
    <property type="molecule type" value="Genomic_DNA"/>
</dbReference>
<evidence type="ECO:0000313" key="4">
    <source>
        <dbReference type="Proteomes" id="UP000830729"/>
    </source>
</evidence>
<dbReference type="Proteomes" id="UP000830729">
    <property type="component" value="Chromosome"/>
</dbReference>